<dbReference type="Pfam" id="PF01790">
    <property type="entry name" value="LGT"/>
    <property type="match status" value="1"/>
</dbReference>
<keyword evidence="6 7" id="KW-0472">Membrane</keyword>
<evidence type="ECO:0000313" key="8">
    <source>
        <dbReference type="EMBL" id="QSX08929.1"/>
    </source>
</evidence>
<protein>
    <recommendedName>
        <fullName evidence="7">Phosphatidylglycerol--prolipoprotein diacylglyceryl transferase</fullName>
        <ecNumber evidence="7">2.5.1.145</ecNumber>
    </recommendedName>
</protein>
<feature type="transmembrane region" description="Helical" evidence="7">
    <location>
        <begin position="46"/>
        <end position="68"/>
    </location>
</feature>
<evidence type="ECO:0000256" key="7">
    <source>
        <dbReference type="HAMAP-Rule" id="MF_01147"/>
    </source>
</evidence>
<dbReference type="GO" id="GO:0008961">
    <property type="term" value="F:phosphatidylglycerol-prolipoprotein diacylglyceryl transferase activity"/>
    <property type="evidence" value="ECO:0007669"/>
    <property type="project" value="UniProtKB-UniRule"/>
</dbReference>
<keyword evidence="5 7" id="KW-1133">Transmembrane helix</keyword>
<evidence type="ECO:0000256" key="3">
    <source>
        <dbReference type="ARBA" id="ARBA00022679"/>
    </source>
</evidence>
<dbReference type="InterPro" id="IPR001640">
    <property type="entry name" value="Lgt"/>
</dbReference>
<keyword evidence="8" id="KW-0328">Glycosyltransferase</keyword>
<dbReference type="PROSITE" id="PS01311">
    <property type="entry name" value="LGT"/>
    <property type="match status" value="1"/>
</dbReference>
<feature type="transmembrane region" description="Helical" evidence="7">
    <location>
        <begin position="80"/>
        <end position="103"/>
    </location>
</feature>
<gene>
    <name evidence="7" type="primary">lgt</name>
    <name evidence="8" type="ORF">J0B03_02285</name>
</gene>
<feature type="transmembrane region" description="Helical" evidence="7">
    <location>
        <begin position="166"/>
        <end position="184"/>
    </location>
</feature>
<keyword evidence="2 7" id="KW-1003">Cell membrane</keyword>
<keyword evidence="3 7" id="KW-0808">Transferase</keyword>
<dbReference type="EMBL" id="CP071444">
    <property type="protein sequence ID" value="QSX08929.1"/>
    <property type="molecule type" value="Genomic_DNA"/>
</dbReference>
<feature type="transmembrane region" description="Helical" evidence="7">
    <location>
        <begin position="196"/>
        <end position="213"/>
    </location>
</feature>
<comment type="catalytic activity">
    <reaction evidence="7">
        <text>L-cysteinyl-[prolipoprotein] + a 1,2-diacyl-sn-glycero-3-phospho-(1'-sn-glycerol) = an S-1,2-diacyl-sn-glyceryl-L-cysteinyl-[prolipoprotein] + sn-glycerol 1-phosphate + H(+)</text>
        <dbReference type="Rhea" id="RHEA:56712"/>
        <dbReference type="Rhea" id="RHEA-COMP:14679"/>
        <dbReference type="Rhea" id="RHEA-COMP:14680"/>
        <dbReference type="ChEBI" id="CHEBI:15378"/>
        <dbReference type="ChEBI" id="CHEBI:29950"/>
        <dbReference type="ChEBI" id="CHEBI:57685"/>
        <dbReference type="ChEBI" id="CHEBI:64716"/>
        <dbReference type="ChEBI" id="CHEBI:140658"/>
        <dbReference type="EC" id="2.5.1.145"/>
    </reaction>
</comment>
<dbReference type="AlphaFoldDB" id="A0A975AHS6"/>
<dbReference type="PANTHER" id="PTHR30589:SF0">
    <property type="entry name" value="PHOSPHATIDYLGLYCEROL--PROLIPOPROTEIN DIACYLGLYCERYL TRANSFERASE"/>
    <property type="match status" value="1"/>
</dbReference>
<dbReference type="KEGG" id="alka:J0B03_02285"/>
<comment type="similarity">
    <text evidence="1 7">Belongs to the Lgt family.</text>
</comment>
<evidence type="ECO:0000256" key="4">
    <source>
        <dbReference type="ARBA" id="ARBA00022692"/>
    </source>
</evidence>
<dbReference type="GO" id="GO:0042158">
    <property type="term" value="P:lipoprotein biosynthetic process"/>
    <property type="evidence" value="ECO:0007669"/>
    <property type="project" value="UniProtKB-UniRule"/>
</dbReference>
<dbReference type="RefSeq" id="WP_207300270.1">
    <property type="nucleotide sequence ID" value="NZ_CP071444.1"/>
</dbReference>
<keyword evidence="9" id="KW-1185">Reference proteome</keyword>
<dbReference type="NCBIfam" id="TIGR00544">
    <property type="entry name" value="lgt"/>
    <property type="match status" value="1"/>
</dbReference>
<keyword evidence="4 7" id="KW-0812">Transmembrane</keyword>
<comment type="function">
    <text evidence="7">Catalyzes the transfer of the diacylglyceryl group from phosphatidylglycerol to the sulfhydryl group of the N-terminal cysteine of a prolipoprotein, the first step in the formation of mature lipoproteins.</text>
</comment>
<feature type="transmembrane region" description="Helical" evidence="7">
    <location>
        <begin position="14"/>
        <end position="34"/>
    </location>
</feature>
<evidence type="ECO:0000256" key="2">
    <source>
        <dbReference type="ARBA" id="ARBA00022475"/>
    </source>
</evidence>
<feature type="transmembrane region" description="Helical" evidence="7">
    <location>
        <begin position="225"/>
        <end position="241"/>
    </location>
</feature>
<dbReference type="HAMAP" id="MF_01147">
    <property type="entry name" value="Lgt"/>
    <property type="match status" value="1"/>
</dbReference>
<name>A0A975AHS6_9FIRM</name>
<accession>A0A975AHS6</accession>
<reference evidence="8" key="1">
    <citation type="submission" date="2021-03" db="EMBL/GenBank/DDBJ databases">
        <title>Alkalibacter marinus sp. nov., isolated from tidal flat sediment.</title>
        <authorList>
            <person name="Namirimu T."/>
            <person name="Yang J.-A."/>
            <person name="Yang S.-H."/>
            <person name="Kim Y.-J."/>
            <person name="Kwon K.K."/>
        </authorList>
    </citation>
    <scope>NUCLEOTIDE SEQUENCE</scope>
    <source>
        <strain evidence="8">ES005</strain>
    </source>
</reference>
<evidence type="ECO:0000313" key="9">
    <source>
        <dbReference type="Proteomes" id="UP000663499"/>
    </source>
</evidence>
<feature type="binding site" evidence="7">
    <location>
        <position position="131"/>
    </location>
    <ligand>
        <name>a 1,2-diacyl-sn-glycero-3-phospho-(1'-sn-glycerol)</name>
        <dbReference type="ChEBI" id="CHEBI:64716"/>
    </ligand>
</feature>
<comment type="pathway">
    <text evidence="7">Protein modification; lipoprotein biosynthesis (diacylglyceryl transfer).</text>
</comment>
<evidence type="ECO:0000256" key="6">
    <source>
        <dbReference type="ARBA" id="ARBA00023136"/>
    </source>
</evidence>
<dbReference type="GO" id="GO:0005886">
    <property type="term" value="C:plasma membrane"/>
    <property type="evidence" value="ECO:0007669"/>
    <property type="project" value="UniProtKB-SubCell"/>
</dbReference>
<proteinExistence type="inferred from homology"/>
<organism evidence="8 9">
    <name type="scientific">Alkalibacter rhizosphaerae</name>
    <dbReference type="NCBI Taxonomy" id="2815577"/>
    <lineage>
        <taxon>Bacteria</taxon>
        <taxon>Bacillati</taxon>
        <taxon>Bacillota</taxon>
        <taxon>Clostridia</taxon>
        <taxon>Eubacteriales</taxon>
        <taxon>Eubacteriaceae</taxon>
        <taxon>Alkalibacter</taxon>
    </lineage>
</organism>
<evidence type="ECO:0000256" key="5">
    <source>
        <dbReference type="ARBA" id="ARBA00022989"/>
    </source>
</evidence>
<sequence length="251" mass="28731">MPDPIAFRIFGLEIRWYGVLISAAILIGIAIATYRGKKKGIIADDILDIVLVSVPAAMIGARLYYVVFEWQYYIKYPREIFMIWEGGLAIHGGLIGAFIAGYVVCRLKKLHFWTVLDVFAPAFPLGQAIGRWGNFFNQEAHGRETDLPWAITVNDPAKGLIQVHPTFLYESIWNLLVLFLLLYFERGKKKVEGELILLYGIFYSTGRFFIEGLRTDSLMFMNMRVAQLISFGIIVVCTLLLKKRRRDQKLL</sequence>
<dbReference type="EC" id="2.5.1.145" evidence="7"/>
<evidence type="ECO:0000256" key="1">
    <source>
        <dbReference type="ARBA" id="ARBA00007150"/>
    </source>
</evidence>
<dbReference type="PANTHER" id="PTHR30589">
    <property type="entry name" value="PROLIPOPROTEIN DIACYLGLYCERYL TRANSFERASE"/>
    <property type="match status" value="1"/>
</dbReference>
<dbReference type="Proteomes" id="UP000663499">
    <property type="component" value="Chromosome"/>
</dbReference>
<comment type="subcellular location">
    <subcellularLocation>
        <location evidence="7">Cell membrane</location>
        <topology evidence="7">Multi-pass membrane protein</topology>
    </subcellularLocation>
</comment>